<feature type="region of interest" description="Disordered" evidence="1">
    <location>
        <begin position="1"/>
        <end position="62"/>
    </location>
</feature>
<sequence length="62" mass="7148">MTNRLNDFIVQNSGKPEQDRPQPPKPETPPRPITPPPTPNREIIKDRPLPDAIEPEKDWGRE</sequence>
<keyword evidence="3" id="KW-1185">Reference proteome</keyword>
<feature type="compositionally biased region" description="Polar residues" evidence="1">
    <location>
        <begin position="1"/>
        <end position="15"/>
    </location>
</feature>
<evidence type="ECO:0000313" key="2">
    <source>
        <dbReference type="EMBL" id="MEZ8056079.1"/>
    </source>
</evidence>
<reference evidence="2 3" key="1">
    <citation type="submission" date="2024-06" db="EMBL/GenBank/DDBJ databases">
        <authorList>
            <person name="Steensen K."/>
            <person name="Seneca J."/>
            <person name="Bartlau N."/>
            <person name="Yu A.X."/>
            <person name="Polz M.F."/>
        </authorList>
    </citation>
    <scope>NUCLEOTIDE SEQUENCE [LARGE SCALE GENOMIC DNA]</scope>
    <source>
        <strain evidence="2 3">1F9</strain>
    </source>
</reference>
<accession>A0ABV4KUL0</accession>
<comment type="caution">
    <text evidence="2">The sequence shown here is derived from an EMBL/GenBank/DDBJ whole genome shotgun (WGS) entry which is preliminary data.</text>
</comment>
<name>A0ABV4KUL0_9VIBR</name>
<feature type="compositionally biased region" description="Basic and acidic residues" evidence="1">
    <location>
        <begin position="42"/>
        <end position="62"/>
    </location>
</feature>
<gene>
    <name evidence="2" type="ORF">ACED57_23590</name>
</gene>
<organism evidence="2 3">
    <name type="scientific">Vibrio atlanticus</name>
    <dbReference type="NCBI Taxonomy" id="693153"/>
    <lineage>
        <taxon>Bacteria</taxon>
        <taxon>Pseudomonadati</taxon>
        <taxon>Pseudomonadota</taxon>
        <taxon>Gammaproteobacteria</taxon>
        <taxon>Vibrionales</taxon>
        <taxon>Vibrionaceae</taxon>
        <taxon>Vibrio</taxon>
    </lineage>
</organism>
<feature type="compositionally biased region" description="Pro residues" evidence="1">
    <location>
        <begin position="23"/>
        <end position="39"/>
    </location>
</feature>
<dbReference type="EMBL" id="JBGOOL010000131">
    <property type="protein sequence ID" value="MEZ8056079.1"/>
    <property type="molecule type" value="Genomic_DNA"/>
</dbReference>
<evidence type="ECO:0000256" key="1">
    <source>
        <dbReference type="SAM" id="MobiDB-lite"/>
    </source>
</evidence>
<evidence type="ECO:0000313" key="3">
    <source>
        <dbReference type="Proteomes" id="UP001569175"/>
    </source>
</evidence>
<dbReference type="Proteomes" id="UP001569175">
    <property type="component" value="Unassembled WGS sequence"/>
</dbReference>
<protein>
    <submittedName>
        <fullName evidence="2">Uncharacterized protein</fullName>
    </submittedName>
</protein>
<proteinExistence type="predicted"/>
<dbReference type="RefSeq" id="WP_371708634.1">
    <property type="nucleotide sequence ID" value="NZ_JBFSVJ010000133.1"/>
</dbReference>